<keyword evidence="8" id="KW-1185">Reference proteome</keyword>
<dbReference type="InParanoid" id="A0A0L0H500"/>
<dbReference type="PROSITE" id="PS00141">
    <property type="entry name" value="ASP_PROTEASE"/>
    <property type="match status" value="1"/>
</dbReference>
<dbReference type="InterPro" id="IPR034164">
    <property type="entry name" value="Pepsin-like_dom"/>
</dbReference>
<comment type="similarity">
    <text evidence="1 4">Belongs to the peptidase A1 family.</text>
</comment>
<dbReference type="PRINTS" id="PR00792">
    <property type="entry name" value="PEPSIN"/>
</dbReference>
<dbReference type="Proteomes" id="UP000053201">
    <property type="component" value="Unassembled WGS sequence"/>
</dbReference>
<feature type="active site" evidence="3">
    <location>
        <position position="128"/>
    </location>
</feature>
<dbReference type="InterPro" id="IPR021109">
    <property type="entry name" value="Peptidase_aspartic_dom_sf"/>
</dbReference>
<name>A0A0L0H500_SPIPD</name>
<dbReference type="CDD" id="cd05471">
    <property type="entry name" value="pepsin_like"/>
    <property type="match status" value="1"/>
</dbReference>
<accession>A0A0L0H500</accession>
<dbReference type="FunCoup" id="A0A0L0H500">
    <property type="interactions" value="42"/>
</dbReference>
<evidence type="ECO:0000256" key="1">
    <source>
        <dbReference type="ARBA" id="ARBA00007447"/>
    </source>
</evidence>
<reference evidence="7 8" key="1">
    <citation type="submission" date="2009-08" db="EMBL/GenBank/DDBJ databases">
        <title>The Genome Sequence of Spizellomyces punctatus strain DAOM BR117.</title>
        <authorList>
            <consortium name="The Broad Institute Genome Sequencing Platform"/>
            <person name="Russ C."/>
            <person name="Cuomo C."/>
            <person name="Shea T."/>
            <person name="Young S.K."/>
            <person name="Zeng Q."/>
            <person name="Koehrsen M."/>
            <person name="Haas B."/>
            <person name="Borodovsky M."/>
            <person name="Guigo R."/>
            <person name="Alvarado L."/>
            <person name="Berlin A."/>
            <person name="Bochicchio J."/>
            <person name="Borenstein D."/>
            <person name="Chapman S."/>
            <person name="Chen Z."/>
            <person name="Engels R."/>
            <person name="Freedman E."/>
            <person name="Gellesch M."/>
            <person name="Goldberg J."/>
            <person name="Griggs A."/>
            <person name="Gujja S."/>
            <person name="Heiman D."/>
            <person name="Hepburn T."/>
            <person name="Howarth C."/>
            <person name="Jen D."/>
            <person name="Larson L."/>
            <person name="Lewis B."/>
            <person name="Mehta T."/>
            <person name="Park D."/>
            <person name="Pearson M."/>
            <person name="Roberts A."/>
            <person name="Saif S."/>
            <person name="Shenoy N."/>
            <person name="Sisk P."/>
            <person name="Stolte C."/>
            <person name="Sykes S."/>
            <person name="Thomson T."/>
            <person name="Walk T."/>
            <person name="White J."/>
            <person name="Yandava C."/>
            <person name="Burger G."/>
            <person name="Gray M.W."/>
            <person name="Holland P.W.H."/>
            <person name="King N."/>
            <person name="Lang F.B.F."/>
            <person name="Roger A.J."/>
            <person name="Ruiz-Trillo I."/>
            <person name="Lander E."/>
            <person name="Nusbaum C."/>
        </authorList>
    </citation>
    <scope>NUCLEOTIDE SEQUENCE [LARGE SCALE GENOMIC DNA]</scope>
    <source>
        <strain evidence="7 8">DAOM BR117</strain>
    </source>
</reference>
<dbReference type="GO" id="GO:0006508">
    <property type="term" value="P:proteolysis"/>
    <property type="evidence" value="ECO:0007669"/>
    <property type="project" value="UniProtKB-KW"/>
</dbReference>
<dbReference type="GO" id="GO:0004190">
    <property type="term" value="F:aspartic-type endopeptidase activity"/>
    <property type="evidence" value="ECO:0007669"/>
    <property type="project" value="UniProtKB-KW"/>
</dbReference>
<sequence>MIFTHFFAIISLVTASVALPAAVPGIITVPLDRVDSTSDLKNAGSFAARAANRYISRSVETRSTLPSKLMPRQVASKEEGFASIFRRQKGDDGINTAKNVNITVLQGGALRMRIDVGTPPRPYGVALDSSSADLWLASPDCKTCVGYEPYVASKSSTGKVSDKKFVVAYNEGSLRVDVTGVTDDLIFGGFPIKQQPFAQADKIPKGFQDVPFDGVLGLAFSAHSEQKAPPLLQSLVDQKVIKSASFALHIPAGKKQATMTIGGIDPTKFSGEIDFVPVDNAAGQWGLNIDQIVAQGKAVDVGTKKGILDTGTSVLLGPMEDVRKVFAAIPGSAEMANGTFTVPCNQDNSFALKLGGKDYGLNGVDFLDEIFSVAGPNNANCVAALSGDQKIKSWVIGTPFLQKFYTVWDLSVPRFGLAKKVE</sequence>
<evidence type="ECO:0000313" key="8">
    <source>
        <dbReference type="Proteomes" id="UP000053201"/>
    </source>
</evidence>
<evidence type="ECO:0000313" key="7">
    <source>
        <dbReference type="EMBL" id="KNC96292.1"/>
    </source>
</evidence>
<dbReference type="EMBL" id="KQ257470">
    <property type="protein sequence ID" value="KNC96292.1"/>
    <property type="molecule type" value="Genomic_DNA"/>
</dbReference>
<feature type="active site" evidence="3">
    <location>
        <position position="309"/>
    </location>
</feature>
<organism evidence="7 8">
    <name type="scientific">Spizellomyces punctatus (strain DAOM BR117)</name>
    <dbReference type="NCBI Taxonomy" id="645134"/>
    <lineage>
        <taxon>Eukaryota</taxon>
        <taxon>Fungi</taxon>
        <taxon>Fungi incertae sedis</taxon>
        <taxon>Chytridiomycota</taxon>
        <taxon>Chytridiomycota incertae sedis</taxon>
        <taxon>Chytridiomycetes</taxon>
        <taxon>Spizellomycetales</taxon>
        <taxon>Spizellomycetaceae</taxon>
        <taxon>Spizellomyces</taxon>
    </lineage>
</organism>
<dbReference type="InterPro" id="IPR033121">
    <property type="entry name" value="PEPTIDASE_A1"/>
</dbReference>
<dbReference type="Pfam" id="PF00026">
    <property type="entry name" value="Asp"/>
    <property type="match status" value="1"/>
</dbReference>
<dbReference type="PROSITE" id="PS51767">
    <property type="entry name" value="PEPTIDASE_A1"/>
    <property type="match status" value="1"/>
</dbReference>
<keyword evidence="5" id="KW-0732">Signal</keyword>
<dbReference type="AlphaFoldDB" id="A0A0L0H500"/>
<proteinExistence type="inferred from homology"/>
<dbReference type="RefSeq" id="XP_016604332.1">
    <property type="nucleotide sequence ID" value="XM_016756599.1"/>
</dbReference>
<feature type="chain" id="PRO_5005539681" description="Peptidase A1 domain-containing protein" evidence="5">
    <location>
        <begin position="19"/>
        <end position="422"/>
    </location>
</feature>
<dbReference type="eggNOG" id="KOG1339">
    <property type="taxonomic scope" value="Eukaryota"/>
</dbReference>
<evidence type="ECO:0000256" key="4">
    <source>
        <dbReference type="RuleBase" id="RU000454"/>
    </source>
</evidence>
<evidence type="ECO:0000256" key="3">
    <source>
        <dbReference type="PIRSR" id="PIRSR601461-1"/>
    </source>
</evidence>
<dbReference type="VEuPathDB" id="FungiDB:SPPG_08444"/>
<evidence type="ECO:0000256" key="5">
    <source>
        <dbReference type="SAM" id="SignalP"/>
    </source>
</evidence>
<feature type="domain" description="Peptidase A1" evidence="6">
    <location>
        <begin position="110"/>
        <end position="418"/>
    </location>
</feature>
<dbReference type="InterPro" id="IPR001461">
    <property type="entry name" value="Aspartic_peptidase_A1"/>
</dbReference>
<keyword evidence="2 4" id="KW-0064">Aspartyl protease</keyword>
<evidence type="ECO:0000259" key="6">
    <source>
        <dbReference type="PROSITE" id="PS51767"/>
    </source>
</evidence>
<dbReference type="GeneID" id="27691609"/>
<keyword evidence="4" id="KW-0645">Protease</keyword>
<dbReference type="STRING" id="645134.A0A0L0H500"/>
<gene>
    <name evidence="7" type="ORF">SPPG_08444</name>
</gene>
<dbReference type="SUPFAM" id="SSF50630">
    <property type="entry name" value="Acid proteases"/>
    <property type="match status" value="1"/>
</dbReference>
<dbReference type="OMA" id="NIMDMVY"/>
<dbReference type="PANTHER" id="PTHR47966:SF51">
    <property type="entry name" value="BETA-SITE APP-CLEAVING ENZYME, ISOFORM A-RELATED"/>
    <property type="match status" value="1"/>
</dbReference>
<evidence type="ECO:0000256" key="2">
    <source>
        <dbReference type="ARBA" id="ARBA00022750"/>
    </source>
</evidence>
<dbReference type="InterPro" id="IPR001969">
    <property type="entry name" value="Aspartic_peptidase_AS"/>
</dbReference>
<dbReference type="PANTHER" id="PTHR47966">
    <property type="entry name" value="BETA-SITE APP-CLEAVING ENZYME, ISOFORM A-RELATED"/>
    <property type="match status" value="1"/>
</dbReference>
<dbReference type="OrthoDB" id="2149309at2759"/>
<keyword evidence="4" id="KW-0378">Hydrolase</keyword>
<protein>
    <recommendedName>
        <fullName evidence="6">Peptidase A1 domain-containing protein</fullName>
    </recommendedName>
</protein>
<feature type="signal peptide" evidence="5">
    <location>
        <begin position="1"/>
        <end position="18"/>
    </location>
</feature>
<dbReference type="Gene3D" id="2.40.70.10">
    <property type="entry name" value="Acid Proteases"/>
    <property type="match status" value="2"/>
</dbReference>